<evidence type="ECO:0000256" key="1">
    <source>
        <dbReference type="SAM" id="Phobius"/>
    </source>
</evidence>
<organism evidence="2 3">
    <name type="scientific">Halovenus rubra</name>
    <dbReference type="NCBI Taxonomy" id="869890"/>
    <lineage>
        <taxon>Archaea</taxon>
        <taxon>Methanobacteriati</taxon>
        <taxon>Methanobacteriota</taxon>
        <taxon>Stenosarchaea group</taxon>
        <taxon>Halobacteria</taxon>
        <taxon>Halobacteriales</taxon>
        <taxon>Haloarculaceae</taxon>
        <taxon>Halovenus</taxon>
    </lineage>
</organism>
<keyword evidence="1" id="KW-0812">Transmembrane</keyword>
<evidence type="ECO:0000313" key="3">
    <source>
        <dbReference type="Proteomes" id="UP001596414"/>
    </source>
</evidence>
<name>A0ABD5XCM2_9EURY</name>
<comment type="caution">
    <text evidence="2">The sequence shown here is derived from an EMBL/GenBank/DDBJ whole genome shotgun (WGS) entry which is preliminary data.</text>
</comment>
<reference evidence="2 3" key="1">
    <citation type="journal article" date="2014" name="Int. J. Syst. Evol. Microbiol.">
        <title>Complete genome sequence of Corynebacterium casei LMG S-19264T (=DSM 44701T), isolated from a smear-ripened cheese.</title>
        <authorList>
            <consortium name="US DOE Joint Genome Institute (JGI-PGF)"/>
            <person name="Walter F."/>
            <person name="Albersmeier A."/>
            <person name="Kalinowski J."/>
            <person name="Ruckert C."/>
        </authorList>
    </citation>
    <scope>NUCLEOTIDE SEQUENCE [LARGE SCALE GENOMIC DNA]</scope>
    <source>
        <strain evidence="2 3">CGMCC 4.7215</strain>
    </source>
</reference>
<protein>
    <submittedName>
        <fullName evidence="2">Uncharacterized protein</fullName>
    </submittedName>
</protein>
<sequence>MTEFDLPFERVWPQLGGLFALTGILNVLLYLLYRTVDYWHETA</sequence>
<keyword evidence="1" id="KW-1133">Transmembrane helix</keyword>
<evidence type="ECO:0000313" key="2">
    <source>
        <dbReference type="EMBL" id="MFC7127602.1"/>
    </source>
</evidence>
<keyword evidence="1" id="KW-0472">Membrane</keyword>
<proteinExistence type="predicted"/>
<feature type="transmembrane region" description="Helical" evidence="1">
    <location>
        <begin position="12"/>
        <end position="33"/>
    </location>
</feature>
<dbReference type="EMBL" id="JBHSZQ010000051">
    <property type="protein sequence ID" value="MFC7127602.1"/>
    <property type="molecule type" value="Genomic_DNA"/>
</dbReference>
<dbReference type="Proteomes" id="UP001596414">
    <property type="component" value="Unassembled WGS sequence"/>
</dbReference>
<gene>
    <name evidence="2" type="ORF">ACFQJ7_16535</name>
</gene>
<dbReference type="RefSeq" id="WP_267635667.1">
    <property type="nucleotide sequence ID" value="NZ_JAODIY010000001.1"/>
</dbReference>
<dbReference type="AlphaFoldDB" id="A0ABD5XCM2"/>
<accession>A0ABD5XCM2</accession>